<dbReference type="PANTHER" id="PTHR42724">
    <property type="entry name" value="TETRAACYLDISACCHARIDE 4'-KINASE"/>
    <property type="match status" value="1"/>
</dbReference>
<evidence type="ECO:0000256" key="8">
    <source>
        <dbReference type="ARBA" id="ARBA00022741"/>
    </source>
</evidence>
<keyword evidence="5 13" id="KW-0444">Lipid biosynthesis</keyword>
<accession>A0A4Y8UKH8</accession>
<evidence type="ECO:0000313" key="14">
    <source>
        <dbReference type="EMBL" id="TFH68892.1"/>
    </source>
</evidence>
<evidence type="ECO:0000256" key="4">
    <source>
        <dbReference type="ARBA" id="ARBA00016436"/>
    </source>
</evidence>
<dbReference type="InterPro" id="IPR003758">
    <property type="entry name" value="LpxK"/>
</dbReference>
<dbReference type="Pfam" id="PF02606">
    <property type="entry name" value="LpxK"/>
    <property type="match status" value="1"/>
</dbReference>
<dbReference type="GO" id="GO:0009244">
    <property type="term" value="P:lipopolysaccharide core region biosynthetic process"/>
    <property type="evidence" value="ECO:0007669"/>
    <property type="project" value="TreeGrafter"/>
</dbReference>
<gene>
    <name evidence="13" type="primary">lpxK</name>
    <name evidence="14" type="ORF">E3W66_02785</name>
</gene>
<evidence type="ECO:0000256" key="11">
    <source>
        <dbReference type="ARBA" id="ARBA00023098"/>
    </source>
</evidence>
<dbReference type="UniPathway" id="UPA00359">
    <property type="reaction ID" value="UER00482"/>
</dbReference>
<evidence type="ECO:0000256" key="9">
    <source>
        <dbReference type="ARBA" id="ARBA00022777"/>
    </source>
</evidence>
<name>A0A4Y8UKH8_9GAMM</name>
<dbReference type="PANTHER" id="PTHR42724:SF1">
    <property type="entry name" value="TETRAACYLDISACCHARIDE 4'-KINASE, MITOCHONDRIAL-RELATED"/>
    <property type="match status" value="1"/>
</dbReference>
<keyword evidence="10 13" id="KW-0067">ATP-binding</keyword>
<evidence type="ECO:0000256" key="3">
    <source>
        <dbReference type="ARBA" id="ARBA00012071"/>
    </source>
</evidence>
<dbReference type="EC" id="2.7.1.130" evidence="3 13"/>
<evidence type="ECO:0000256" key="2">
    <source>
        <dbReference type="ARBA" id="ARBA00004870"/>
    </source>
</evidence>
<organism evidence="14 15">
    <name type="scientific">Gammaproteobacteria bacterium LSUCC0057</name>
    <dbReference type="NCBI Taxonomy" id="2559237"/>
    <lineage>
        <taxon>Bacteria</taxon>
        <taxon>Pseudomonadati</taxon>
        <taxon>Pseudomonadota</taxon>
        <taxon>Gammaproteobacteria</taxon>
        <taxon>Cellvibrionales</taxon>
        <taxon>Porticoccaceae</taxon>
        <taxon>SAR92 clade</taxon>
    </lineage>
</organism>
<dbReference type="SUPFAM" id="SSF52540">
    <property type="entry name" value="P-loop containing nucleoside triphosphate hydrolases"/>
    <property type="match status" value="1"/>
</dbReference>
<keyword evidence="6 13" id="KW-0441">Lipid A biosynthesis</keyword>
<dbReference type="GO" id="GO:0009245">
    <property type="term" value="P:lipid A biosynthetic process"/>
    <property type="evidence" value="ECO:0007669"/>
    <property type="project" value="UniProtKB-UniRule"/>
</dbReference>
<evidence type="ECO:0000256" key="13">
    <source>
        <dbReference type="HAMAP-Rule" id="MF_00409"/>
    </source>
</evidence>
<dbReference type="NCBIfam" id="TIGR00682">
    <property type="entry name" value="lpxK"/>
    <property type="match status" value="1"/>
</dbReference>
<keyword evidence="8 13" id="KW-0547">Nucleotide-binding</keyword>
<evidence type="ECO:0000256" key="6">
    <source>
        <dbReference type="ARBA" id="ARBA00022556"/>
    </source>
</evidence>
<protein>
    <recommendedName>
        <fullName evidence="4 13">Tetraacyldisaccharide 4'-kinase</fullName>
        <ecNumber evidence="3 13">2.7.1.130</ecNumber>
    </recommendedName>
    <alternativeName>
        <fullName evidence="12 13">Lipid A 4'-kinase</fullName>
    </alternativeName>
</protein>
<dbReference type="GO" id="GO:0005886">
    <property type="term" value="C:plasma membrane"/>
    <property type="evidence" value="ECO:0007669"/>
    <property type="project" value="TreeGrafter"/>
</dbReference>
<evidence type="ECO:0000256" key="7">
    <source>
        <dbReference type="ARBA" id="ARBA00022679"/>
    </source>
</evidence>
<dbReference type="HAMAP" id="MF_00409">
    <property type="entry name" value="LpxK"/>
    <property type="match status" value="1"/>
</dbReference>
<evidence type="ECO:0000256" key="10">
    <source>
        <dbReference type="ARBA" id="ARBA00022840"/>
    </source>
</evidence>
<dbReference type="AlphaFoldDB" id="A0A4Y8UKH8"/>
<evidence type="ECO:0000256" key="5">
    <source>
        <dbReference type="ARBA" id="ARBA00022516"/>
    </source>
</evidence>
<evidence type="ECO:0000313" key="15">
    <source>
        <dbReference type="Proteomes" id="UP000298133"/>
    </source>
</evidence>
<dbReference type="InterPro" id="IPR027417">
    <property type="entry name" value="P-loop_NTPase"/>
</dbReference>
<comment type="pathway">
    <text evidence="2 13">Glycolipid biosynthesis; lipid IV(A) biosynthesis; lipid IV(A) from (3R)-3-hydroxytetradecanoyl-[acyl-carrier-protein] and UDP-N-acetyl-alpha-D-glucosamine: step 6/6.</text>
</comment>
<keyword evidence="15" id="KW-1185">Reference proteome</keyword>
<dbReference type="GO" id="GO:0009029">
    <property type="term" value="F:lipid-A 4'-kinase activity"/>
    <property type="evidence" value="ECO:0007669"/>
    <property type="project" value="UniProtKB-UniRule"/>
</dbReference>
<keyword evidence="9 13" id="KW-0418">Kinase</keyword>
<dbReference type="OrthoDB" id="9766423at2"/>
<evidence type="ECO:0000256" key="1">
    <source>
        <dbReference type="ARBA" id="ARBA00002274"/>
    </source>
</evidence>
<comment type="function">
    <text evidence="1 13">Transfers the gamma-phosphate of ATP to the 4'-position of a tetraacyldisaccharide 1-phosphate intermediate (termed DS-1-P) to form tetraacyldisaccharide 1,4'-bis-phosphate (lipid IVA).</text>
</comment>
<reference evidence="14 15" key="1">
    <citation type="submission" date="2019-03" db="EMBL/GenBank/DDBJ databases">
        <title>Draft genome of Gammaproteobacteria bacterium LSUCC0057, a member of the SAR92 clade.</title>
        <authorList>
            <person name="Lanclos V.C."/>
            <person name="Doiron C."/>
            <person name="Henson M.W."/>
            <person name="Thrash J.C."/>
        </authorList>
    </citation>
    <scope>NUCLEOTIDE SEQUENCE [LARGE SCALE GENOMIC DNA]</scope>
    <source>
        <strain evidence="14 15">LSUCC0057</strain>
    </source>
</reference>
<comment type="caution">
    <text evidence="14">The sequence shown here is derived from an EMBL/GenBank/DDBJ whole genome shotgun (WGS) entry which is preliminary data.</text>
</comment>
<dbReference type="EMBL" id="SPIA01000001">
    <property type="protein sequence ID" value="TFH68892.1"/>
    <property type="molecule type" value="Genomic_DNA"/>
</dbReference>
<feature type="binding site" evidence="13">
    <location>
        <begin position="76"/>
        <end position="83"/>
    </location>
    <ligand>
        <name>ATP</name>
        <dbReference type="ChEBI" id="CHEBI:30616"/>
    </ligand>
</feature>
<comment type="similarity">
    <text evidence="13">Belongs to the LpxK family.</text>
</comment>
<evidence type="ECO:0000256" key="12">
    <source>
        <dbReference type="ARBA" id="ARBA00029757"/>
    </source>
</evidence>
<keyword evidence="7 13" id="KW-0808">Transferase</keyword>
<dbReference type="GO" id="GO:0005524">
    <property type="term" value="F:ATP binding"/>
    <property type="evidence" value="ECO:0007669"/>
    <property type="project" value="UniProtKB-UniRule"/>
</dbReference>
<comment type="catalytic activity">
    <reaction evidence="13">
        <text>a lipid A disaccharide + ATP = a lipid IVA + ADP + H(+)</text>
        <dbReference type="Rhea" id="RHEA:67840"/>
        <dbReference type="ChEBI" id="CHEBI:15378"/>
        <dbReference type="ChEBI" id="CHEBI:30616"/>
        <dbReference type="ChEBI" id="CHEBI:176343"/>
        <dbReference type="ChEBI" id="CHEBI:176425"/>
        <dbReference type="ChEBI" id="CHEBI:456216"/>
        <dbReference type="EC" id="2.7.1.130"/>
    </reaction>
</comment>
<dbReference type="Proteomes" id="UP000298133">
    <property type="component" value="Unassembled WGS sequence"/>
</dbReference>
<sequence>MALALTPRRSVKRGGIIAMSRAWLEPRLTAAWQRDSRWLLPLRPLAALYGALLHCRRTAATLQADAPPLIVVGNITVGGSGKTPLLIAIAEQLRQSGWRPGIVSRGYGGRCSHYPLQVTAQTPAAECGDEPRLIANRTGLPVVVDPDRSRAVRHLQRCADVDVVLSDDGLQHHAMARSVEIVVVDGERQFANQRLLPAGPLREPLRRLESVDLVVVNGSQHCPQAPHSHAMALQAQPLLALNAAARSAALTAGSRVHAVAAIGHPQRFAKTLHQLGFAVQLQSAPDHATLTAAELTFSDGEAVVVTEKDAVKLTPALCAEVANPLWALPITAQLPALFWSRLDQLLGAAPSHQ</sequence>
<proteinExistence type="inferred from homology"/>
<keyword evidence="11 13" id="KW-0443">Lipid metabolism</keyword>